<sequence length="422" mass="47452">SDHIQSRLWEGLAPPSAFTPAPPPIHVRSPQAPPPEDIQSLKTPLFFHLPATPSAFGSSTAPSYVQATVVTATMAGRGDIARPRPQARGRQQHQTPSLHFDIVLEIAASSDPATLVRMATTCREVRRRVADDPTFRGRLRLQRTDRFILPLLRGHLVGKYNFNTWKEDLWLVDTTAADATRLITVGAGFGSKNLTGLKPVSSREGLLLIRATNTQSNRKELRVCDPATRGSQILPREPKGFRHSSEAHYVLLVGDGENGGAGGIGRPFQVLKARVEMSEHYRSSRCLQIQNSHRSMRVTLTTLPTRFPRDKDGHISYLLATDSVCGSPIVLVADEEKISMWVQSKHTKRWKEQPQVVIMNEEIPRFNNVGDLLERPPTTLHVQLAWFSERSGVVLFHIPFWCFFWLDLLSKNIIRKKYKEMN</sequence>
<evidence type="ECO:0000313" key="2">
    <source>
        <dbReference type="EMBL" id="TVU37381.1"/>
    </source>
</evidence>
<protein>
    <recommendedName>
        <fullName evidence="4">F-box domain-containing protein</fullName>
    </recommendedName>
</protein>
<feature type="non-terminal residue" evidence="2">
    <location>
        <position position="1"/>
    </location>
</feature>
<accession>A0A5J9VP66</accession>
<dbReference type="Proteomes" id="UP000324897">
    <property type="component" value="Chromosome 4"/>
</dbReference>
<reference evidence="2 3" key="1">
    <citation type="journal article" date="2019" name="Sci. Rep.">
        <title>A high-quality genome of Eragrostis curvula grass provides insights into Poaceae evolution and supports new strategies to enhance forage quality.</title>
        <authorList>
            <person name="Carballo J."/>
            <person name="Santos B.A.C.M."/>
            <person name="Zappacosta D."/>
            <person name="Garbus I."/>
            <person name="Selva J.P."/>
            <person name="Gallo C.A."/>
            <person name="Diaz A."/>
            <person name="Albertini E."/>
            <person name="Caccamo M."/>
            <person name="Echenique V."/>
        </authorList>
    </citation>
    <scope>NUCLEOTIDE SEQUENCE [LARGE SCALE GENOMIC DNA]</scope>
    <source>
        <strain evidence="3">cv. Victoria</strain>
        <tissue evidence="2">Leaf</tissue>
    </source>
</reference>
<evidence type="ECO:0000313" key="3">
    <source>
        <dbReference type="Proteomes" id="UP000324897"/>
    </source>
</evidence>
<keyword evidence="3" id="KW-1185">Reference proteome</keyword>
<dbReference type="OrthoDB" id="620691at2759"/>
<gene>
    <name evidence="2" type="ORF">EJB05_10692</name>
</gene>
<dbReference type="PANTHER" id="PTHR35828">
    <property type="entry name" value="OS08G0203800 PROTEIN-RELATED"/>
    <property type="match status" value="1"/>
</dbReference>
<feature type="non-terminal residue" evidence="2">
    <location>
        <position position="422"/>
    </location>
</feature>
<comment type="caution">
    <text evidence="2">The sequence shown here is derived from an EMBL/GenBank/DDBJ whole genome shotgun (WGS) entry which is preliminary data.</text>
</comment>
<evidence type="ECO:0008006" key="4">
    <source>
        <dbReference type="Google" id="ProtNLM"/>
    </source>
</evidence>
<dbReference type="EMBL" id="RWGY01000007">
    <property type="protein sequence ID" value="TVU37381.1"/>
    <property type="molecule type" value="Genomic_DNA"/>
</dbReference>
<feature type="region of interest" description="Disordered" evidence="1">
    <location>
        <begin position="1"/>
        <end position="34"/>
    </location>
</feature>
<evidence type="ECO:0000256" key="1">
    <source>
        <dbReference type="SAM" id="MobiDB-lite"/>
    </source>
</evidence>
<organism evidence="2 3">
    <name type="scientific">Eragrostis curvula</name>
    <name type="common">weeping love grass</name>
    <dbReference type="NCBI Taxonomy" id="38414"/>
    <lineage>
        <taxon>Eukaryota</taxon>
        <taxon>Viridiplantae</taxon>
        <taxon>Streptophyta</taxon>
        <taxon>Embryophyta</taxon>
        <taxon>Tracheophyta</taxon>
        <taxon>Spermatophyta</taxon>
        <taxon>Magnoliopsida</taxon>
        <taxon>Liliopsida</taxon>
        <taxon>Poales</taxon>
        <taxon>Poaceae</taxon>
        <taxon>PACMAD clade</taxon>
        <taxon>Chloridoideae</taxon>
        <taxon>Eragrostideae</taxon>
        <taxon>Eragrostidinae</taxon>
        <taxon>Eragrostis</taxon>
    </lineage>
</organism>
<dbReference type="AlphaFoldDB" id="A0A5J9VP66"/>
<name>A0A5J9VP66_9POAL</name>
<proteinExistence type="predicted"/>
<feature type="compositionally biased region" description="Pro residues" evidence="1">
    <location>
        <begin position="20"/>
        <end position="34"/>
    </location>
</feature>
<dbReference type="PANTHER" id="PTHR35828:SF23">
    <property type="entry name" value="F-BOX DOMAIN-CONTAINING PROTEIN"/>
    <property type="match status" value="1"/>
</dbReference>
<dbReference type="Gramene" id="TVU37381">
    <property type="protein sequence ID" value="TVU37381"/>
    <property type="gene ID" value="EJB05_10692"/>
</dbReference>